<feature type="region of interest" description="Disordered" evidence="5">
    <location>
        <begin position="222"/>
        <end position="267"/>
    </location>
</feature>
<dbReference type="InterPro" id="IPR046341">
    <property type="entry name" value="SET_dom_sf"/>
</dbReference>
<evidence type="ECO:0000259" key="6">
    <source>
        <dbReference type="PROSITE" id="PS50280"/>
    </source>
</evidence>
<feature type="compositionally biased region" description="Low complexity" evidence="5">
    <location>
        <begin position="347"/>
        <end position="358"/>
    </location>
</feature>
<keyword evidence="8" id="KW-1185">Reference proteome</keyword>
<evidence type="ECO:0000313" key="7">
    <source>
        <dbReference type="EMBL" id="CAB3362560.1"/>
    </source>
</evidence>
<feature type="compositionally biased region" description="Polar residues" evidence="5">
    <location>
        <begin position="440"/>
        <end position="450"/>
    </location>
</feature>
<dbReference type="SUPFAM" id="SSF57903">
    <property type="entry name" value="FYVE/PHD zinc finger"/>
    <property type="match status" value="1"/>
</dbReference>
<dbReference type="PROSITE" id="PS50280">
    <property type="entry name" value="SET"/>
    <property type="match status" value="1"/>
</dbReference>
<feature type="region of interest" description="Disordered" evidence="5">
    <location>
        <begin position="909"/>
        <end position="971"/>
    </location>
</feature>
<dbReference type="GO" id="GO:0006355">
    <property type="term" value="P:regulation of DNA-templated transcription"/>
    <property type="evidence" value="ECO:0007669"/>
    <property type="project" value="TreeGrafter"/>
</dbReference>
<dbReference type="Pfam" id="PF00856">
    <property type="entry name" value="SET"/>
    <property type="match status" value="1"/>
</dbReference>
<dbReference type="GO" id="GO:0008757">
    <property type="term" value="F:S-adenosylmethionine-dependent methyltransferase activity"/>
    <property type="evidence" value="ECO:0007669"/>
    <property type="project" value="UniProtKB-ARBA"/>
</dbReference>
<accession>A0A8S1C0M3</accession>
<evidence type="ECO:0000256" key="5">
    <source>
        <dbReference type="SAM" id="MobiDB-lite"/>
    </source>
</evidence>
<dbReference type="GO" id="GO:0070210">
    <property type="term" value="C:Rpd3L-Expanded complex"/>
    <property type="evidence" value="ECO:0007669"/>
    <property type="project" value="TreeGrafter"/>
</dbReference>
<gene>
    <name evidence="7" type="ORF">CLODIP_2_CD14396</name>
</gene>
<evidence type="ECO:0000256" key="4">
    <source>
        <dbReference type="ARBA" id="ARBA00022853"/>
    </source>
</evidence>
<dbReference type="CDD" id="cd10529">
    <property type="entry name" value="SET_SETD5-like"/>
    <property type="match status" value="1"/>
</dbReference>
<dbReference type="PANTHER" id="PTHR46462:SF3">
    <property type="entry name" value="UPSET, ISOFORM A"/>
    <property type="match status" value="1"/>
</dbReference>
<dbReference type="Proteomes" id="UP000494165">
    <property type="component" value="Unassembled WGS sequence"/>
</dbReference>
<feature type="compositionally biased region" description="Basic residues" evidence="5">
    <location>
        <begin position="808"/>
        <end position="817"/>
    </location>
</feature>
<feature type="compositionally biased region" description="Pro residues" evidence="5">
    <location>
        <begin position="687"/>
        <end position="701"/>
    </location>
</feature>
<keyword evidence="4" id="KW-0156">Chromatin regulator</keyword>
<keyword evidence="3" id="KW-0862">Zinc</keyword>
<dbReference type="InterPro" id="IPR011011">
    <property type="entry name" value="Znf_FYVE_PHD"/>
</dbReference>
<dbReference type="Pfam" id="PF20826">
    <property type="entry name" value="PHD_5"/>
    <property type="match status" value="1"/>
</dbReference>
<evidence type="ECO:0000256" key="1">
    <source>
        <dbReference type="ARBA" id="ARBA00022723"/>
    </source>
</evidence>
<organism evidence="7 8">
    <name type="scientific">Cloeon dipterum</name>
    <dbReference type="NCBI Taxonomy" id="197152"/>
    <lineage>
        <taxon>Eukaryota</taxon>
        <taxon>Metazoa</taxon>
        <taxon>Ecdysozoa</taxon>
        <taxon>Arthropoda</taxon>
        <taxon>Hexapoda</taxon>
        <taxon>Insecta</taxon>
        <taxon>Pterygota</taxon>
        <taxon>Palaeoptera</taxon>
        <taxon>Ephemeroptera</taxon>
        <taxon>Pisciforma</taxon>
        <taxon>Baetidae</taxon>
        <taxon>Cloeon</taxon>
    </lineage>
</organism>
<sequence length="1066" mass="117462">MSRNGARDSQIHCVLLCEPRGNINSVPTRPAPVLSPTSKSRPYTCVPETHAKSFAPKLTTLKVVRFDQDVCAIGHTVLGGNAAPTVLERELLSPQRPPPQNSAPGHEEADLILQLGTVVTSSLSRQDNPPKEPLITFKMNQQPCRTDALNHMEQKYKANSHPCYHDHNYGAPPPPTPPLSPTLTMPPQIRQNPLIPPPLTAHDLSGIRALATVADQVRSRGNSLSSILMKQDDDSRDSLISSGEEDNDQGLEGEETETAAEGEGDEDSVTRCICDFEHDDGYMICCDKCLVWQHVDCMGIDRDNIPEEYLCEKCQPRRVDRTRARNLQLRKQMHNDTSSSDDDNAQARKAAAANQVKKMNNNTGSKKRPVKKEMKKVVKRQKRDSAAVAAREQRANERRNNKKKESQNSNPVKTDSKKITGRRRISSKGKPESVDEDTQDSWTSTVPLASQPQQVRQWIEQYEEAVTNHYSPELRARIQAIKVNGIHSDYRVGSVVVQKCRTTLGDAGVKVLLASSNLQPNQAIMEVRGKFMLSSQHTFKKAQLASPYLLFYPLPKENTEVCVDARTYGNDARFVRRSCQPNAEVRHCIEKGALHLYLVAASLIEKNQEITIKHDDPVRIPCKHCPPMTPNPESKKNGHIENHIEKGERRRRASRRNTEESVPEVSPAPPILQVNTPTPTTLTPAATPTPPTIIPAIPSAPPTLVVQHPQTTPKKAPKSPVKQAPTLEKSQGEDSNDEDALSNSPDKKMTREERKIEAIMKAFERMEKLEQRKQAQQQHRRSERDSKDSDSSGRCRDEAENDLDAPLPKKKGRRTRGRSSSGASSQVLSVDENSSGSHLVLSPGSASASASPRVVSSPPPLGFKFPKTKKVLMNEWLNKPEQPPLSPLKLEDGDGCIGGAAAAKKRWLRQAISEESEPPPSSSPRSASPDYLTPLKKRRLARESLEQHSCTPPATAASPEQEAEAPKPTPSLPLRCVEEAVLVLSGQMGFKLEVKDSLPPVLSPPPAIPAPSAQPASAPELPVALELPLPPPPPVPLAPPLIPLSLLANPSCRHPLPCRRLPFLWT</sequence>
<dbReference type="InterPro" id="IPR001965">
    <property type="entry name" value="Znf_PHD"/>
</dbReference>
<evidence type="ECO:0000256" key="2">
    <source>
        <dbReference type="ARBA" id="ARBA00022771"/>
    </source>
</evidence>
<dbReference type="GO" id="GO:0006325">
    <property type="term" value="P:chromatin organization"/>
    <property type="evidence" value="ECO:0007669"/>
    <property type="project" value="UniProtKB-KW"/>
</dbReference>
<feature type="compositionally biased region" description="Basic and acidic residues" evidence="5">
    <location>
        <begin position="391"/>
        <end position="406"/>
    </location>
</feature>
<dbReference type="OrthoDB" id="1928087at2759"/>
<dbReference type="SMART" id="SM00317">
    <property type="entry name" value="SET"/>
    <property type="match status" value="1"/>
</dbReference>
<protein>
    <recommendedName>
        <fullName evidence="6">SET domain-containing protein</fullName>
    </recommendedName>
</protein>
<feature type="compositionally biased region" description="Low complexity" evidence="5">
    <location>
        <begin position="839"/>
        <end position="856"/>
    </location>
</feature>
<feature type="compositionally biased region" description="Basic and acidic residues" evidence="5">
    <location>
        <begin position="745"/>
        <end position="773"/>
    </location>
</feature>
<dbReference type="CDD" id="cd15550">
    <property type="entry name" value="PHD_MLL5"/>
    <property type="match status" value="1"/>
</dbReference>
<dbReference type="Gene3D" id="2.170.270.10">
    <property type="entry name" value="SET domain"/>
    <property type="match status" value="1"/>
</dbReference>
<feature type="compositionally biased region" description="Low complexity" evidence="5">
    <location>
        <begin position="676"/>
        <end position="686"/>
    </location>
</feature>
<feature type="compositionally biased region" description="Basic and acidic residues" evidence="5">
    <location>
        <begin position="633"/>
        <end position="648"/>
    </location>
</feature>
<dbReference type="AlphaFoldDB" id="A0A8S1C0M3"/>
<dbReference type="PROSITE" id="PS01359">
    <property type="entry name" value="ZF_PHD_1"/>
    <property type="match status" value="1"/>
</dbReference>
<reference evidence="7 8" key="1">
    <citation type="submission" date="2020-04" db="EMBL/GenBank/DDBJ databases">
        <authorList>
            <person name="Alioto T."/>
            <person name="Alioto T."/>
            <person name="Gomez Garrido J."/>
        </authorList>
    </citation>
    <scope>NUCLEOTIDE SEQUENCE [LARGE SCALE GENOMIC DNA]</scope>
</reference>
<dbReference type="Gene3D" id="3.30.40.10">
    <property type="entry name" value="Zinc/RING finger domain, C3HC4 (zinc finger)"/>
    <property type="match status" value="1"/>
</dbReference>
<proteinExistence type="predicted"/>
<keyword evidence="1" id="KW-0479">Metal-binding</keyword>
<feature type="compositionally biased region" description="Acidic residues" evidence="5">
    <location>
        <begin position="243"/>
        <end position="267"/>
    </location>
</feature>
<dbReference type="GO" id="GO:0034967">
    <property type="term" value="C:Set3 complex"/>
    <property type="evidence" value="ECO:0007669"/>
    <property type="project" value="TreeGrafter"/>
</dbReference>
<feature type="region of interest" description="Disordered" evidence="5">
    <location>
        <begin position="328"/>
        <end position="450"/>
    </location>
</feature>
<feature type="compositionally biased region" description="Basic and acidic residues" evidence="5">
    <location>
        <begin position="780"/>
        <end position="798"/>
    </location>
</feature>
<dbReference type="GO" id="GO:0008276">
    <property type="term" value="F:protein methyltransferase activity"/>
    <property type="evidence" value="ECO:0007669"/>
    <property type="project" value="UniProtKB-ARBA"/>
</dbReference>
<dbReference type="SUPFAM" id="SSF82199">
    <property type="entry name" value="SET domain"/>
    <property type="match status" value="1"/>
</dbReference>
<dbReference type="GO" id="GO:0008270">
    <property type="term" value="F:zinc ion binding"/>
    <property type="evidence" value="ECO:0007669"/>
    <property type="project" value="UniProtKB-KW"/>
</dbReference>
<dbReference type="SMART" id="SM00249">
    <property type="entry name" value="PHD"/>
    <property type="match status" value="1"/>
</dbReference>
<keyword evidence="2" id="KW-0863">Zinc-finger</keyword>
<dbReference type="EMBL" id="CADEPI010000009">
    <property type="protein sequence ID" value="CAB3362560.1"/>
    <property type="molecule type" value="Genomic_DNA"/>
</dbReference>
<dbReference type="InterPro" id="IPR001214">
    <property type="entry name" value="SET_dom"/>
</dbReference>
<dbReference type="GO" id="GO:0008170">
    <property type="term" value="F:N-methyltransferase activity"/>
    <property type="evidence" value="ECO:0007669"/>
    <property type="project" value="UniProtKB-ARBA"/>
</dbReference>
<name>A0A8S1C0M3_9INSE</name>
<evidence type="ECO:0000256" key="3">
    <source>
        <dbReference type="ARBA" id="ARBA00022833"/>
    </source>
</evidence>
<dbReference type="PANTHER" id="PTHR46462">
    <property type="entry name" value="UPSET, ISOFORM A"/>
    <property type="match status" value="1"/>
</dbReference>
<feature type="compositionally biased region" description="Polar residues" evidence="5">
    <location>
        <begin position="826"/>
        <end position="837"/>
    </location>
</feature>
<feature type="region of interest" description="Disordered" evidence="5">
    <location>
        <begin position="625"/>
        <end position="896"/>
    </location>
</feature>
<comment type="caution">
    <text evidence="7">The sequence shown here is derived from an EMBL/GenBank/DDBJ whole genome shotgun (WGS) entry which is preliminary data.</text>
</comment>
<feature type="domain" description="SET" evidence="6">
    <location>
        <begin position="495"/>
        <end position="615"/>
    </location>
</feature>
<dbReference type="InterPro" id="IPR019786">
    <property type="entry name" value="Zinc_finger_PHD-type_CS"/>
</dbReference>
<evidence type="ECO:0000313" key="8">
    <source>
        <dbReference type="Proteomes" id="UP000494165"/>
    </source>
</evidence>
<dbReference type="FunFam" id="3.30.40.10:FF:000150">
    <property type="entry name" value="Inactive histone-lysine N-methyltransferase 2E"/>
    <property type="match status" value="1"/>
</dbReference>
<dbReference type="InterPro" id="IPR013083">
    <property type="entry name" value="Znf_RING/FYVE/PHD"/>
</dbReference>